<dbReference type="Pfam" id="PF04555">
    <property type="entry name" value="XhoI"/>
    <property type="match status" value="1"/>
</dbReference>
<dbReference type="InterPro" id="IPR007636">
    <property type="entry name" value="Restrct_endonuc_II_XhoI"/>
</dbReference>
<dbReference type="Gene3D" id="3.40.50.150">
    <property type="entry name" value="Vaccinia Virus protein VP39"/>
    <property type="match status" value="1"/>
</dbReference>
<dbReference type="EC" id="2.1.1.72" evidence="1"/>
<dbReference type="EMBL" id="JBHTCE010000007">
    <property type="protein sequence ID" value="MFC7391369.1"/>
    <property type="molecule type" value="Genomic_DNA"/>
</dbReference>
<dbReference type="GO" id="GO:0032259">
    <property type="term" value="P:methylation"/>
    <property type="evidence" value="ECO:0007669"/>
    <property type="project" value="UniProtKB-KW"/>
</dbReference>
<evidence type="ECO:0000313" key="10">
    <source>
        <dbReference type="EMBL" id="MFC7391369.1"/>
    </source>
</evidence>
<dbReference type="GO" id="GO:0008168">
    <property type="term" value="F:methyltransferase activity"/>
    <property type="evidence" value="ECO:0007669"/>
    <property type="project" value="UniProtKB-KW"/>
</dbReference>
<dbReference type="Pfam" id="PF12950">
    <property type="entry name" value="TaqI_C"/>
    <property type="match status" value="1"/>
</dbReference>
<evidence type="ECO:0000259" key="9">
    <source>
        <dbReference type="Pfam" id="PF12950"/>
    </source>
</evidence>
<keyword evidence="4" id="KW-0949">S-adenosyl-L-methionine</keyword>
<protein>
    <recommendedName>
        <fullName evidence="1">site-specific DNA-methyltransferase (adenine-specific)</fullName>
        <ecNumber evidence="1">2.1.1.72</ecNumber>
    </recommendedName>
</protein>
<feature type="domain" description="TaqI-like C-terminal specificity" evidence="9">
    <location>
        <begin position="402"/>
        <end position="513"/>
    </location>
</feature>
<dbReference type="InterPro" id="IPR025931">
    <property type="entry name" value="TaqI_C"/>
</dbReference>
<name>A0ABW2PPJ0_9BACL</name>
<dbReference type="PRINTS" id="PR00507">
    <property type="entry name" value="N12N6MTFRASE"/>
</dbReference>
<keyword evidence="2 10" id="KW-0489">Methyltransferase</keyword>
<dbReference type="PANTHER" id="PTHR33841">
    <property type="entry name" value="DNA METHYLTRANSFERASE YEEA-RELATED"/>
    <property type="match status" value="1"/>
</dbReference>
<organism evidence="10 11">
    <name type="scientific">Exiguobacterium aestuarii</name>
    <dbReference type="NCBI Taxonomy" id="273527"/>
    <lineage>
        <taxon>Bacteria</taxon>
        <taxon>Bacillati</taxon>
        <taxon>Bacillota</taxon>
        <taxon>Bacilli</taxon>
        <taxon>Bacillales</taxon>
        <taxon>Bacillales Family XII. Incertae Sedis</taxon>
        <taxon>Exiguobacterium</taxon>
    </lineage>
</organism>
<dbReference type="Pfam" id="PF07669">
    <property type="entry name" value="Eco57I"/>
    <property type="match status" value="1"/>
</dbReference>
<dbReference type="SUPFAM" id="SSF53335">
    <property type="entry name" value="S-adenosyl-L-methionine-dependent methyltransferases"/>
    <property type="match status" value="1"/>
</dbReference>
<keyword evidence="11" id="KW-1185">Reference proteome</keyword>
<dbReference type="RefSeq" id="WP_214791234.1">
    <property type="nucleotide sequence ID" value="NZ_JANIEL010000082.1"/>
</dbReference>
<feature type="domain" description="Type II methyltransferase M.TaqI-like" evidence="8">
    <location>
        <begin position="131"/>
        <end position="235"/>
    </location>
</feature>
<evidence type="ECO:0000256" key="4">
    <source>
        <dbReference type="ARBA" id="ARBA00022691"/>
    </source>
</evidence>
<reference evidence="11" key="1">
    <citation type="journal article" date="2019" name="Int. J. Syst. Evol. Microbiol.">
        <title>The Global Catalogue of Microorganisms (GCM) 10K type strain sequencing project: providing services to taxonomists for standard genome sequencing and annotation.</title>
        <authorList>
            <consortium name="The Broad Institute Genomics Platform"/>
            <consortium name="The Broad Institute Genome Sequencing Center for Infectious Disease"/>
            <person name="Wu L."/>
            <person name="Ma J."/>
        </authorList>
    </citation>
    <scope>NUCLEOTIDE SEQUENCE [LARGE SCALE GENOMIC DNA]</scope>
    <source>
        <strain evidence="11">CCUG 55590</strain>
    </source>
</reference>
<gene>
    <name evidence="10" type="ORF">ACFQO8_14630</name>
</gene>
<evidence type="ECO:0000256" key="7">
    <source>
        <dbReference type="ARBA" id="ARBA00047942"/>
    </source>
</evidence>
<accession>A0ABW2PPJ0</accession>
<evidence type="ECO:0000313" key="11">
    <source>
        <dbReference type="Proteomes" id="UP001596439"/>
    </source>
</evidence>
<proteinExistence type="predicted"/>
<dbReference type="InterPro" id="IPR050953">
    <property type="entry name" value="N4_N6_ade-DNA_methylase"/>
</dbReference>
<keyword evidence="3" id="KW-0808">Transferase</keyword>
<evidence type="ECO:0000259" key="8">
    <source>
        <dbReference type="Pfam" id="PF07669"/>
    </source>
</evidence>
<evidence type="ECO:0000256" key="2">
    <source>
        <dbReference type="ARBA" id="ARBA00022603"/>
    </source>
</evidence>
<keyword evidence="5" id="KW-0680">Restriction system</keyword>
<keyword evidence="6" id="KW-0238">DNA-binding</keyword>
<dbReference type="PROSITE" id="PS00092">
    <property type="entry name" value="N6_MTASE"/>
    <property type="match status" value="1"/>
</dbReference>
<sequence>MDLVSSGGSSKSLGQYFTKPEVVELMLDLFGYFPEKKLFTQSILEPAAGDGVFLFSIVDRLFDSFVKNGCFTTSGKLKKSVFISAKTAIVAVELDSGTYLRLTREVQNYLVEKGMDIHQSIELSESWLVNSDFLLWNRDYELSFDYVVGNPPYIRNENMDDSIKKLYRELYITYYDRADIYVPFIEHSLLMLKPKGICSFICTDRFIKNNYGRKLRKFITDSYKVKYFLDIHNSSPFEENVSAYPCIFGFSNEVSNASTYFVKSNYLGEDEISEVKNFILFDKPTQSIETRMIDEWFENEDPWVIDFEVKEILDGIKMRFPTINNVETIDCKIGIATGATDIFVIDEGIVNDYQLEKELLVPVITKKHLTPEGIEWNGTYTIQTFQSNGDPIDLDSYPKLQNYLSQFKQRLSERAFVKNNPHKWFWTKERVRLNEVNKTKILWKDIGNSTRFFEEKGYYYPEHSLYYLLVDGFNPSLIKHILNSFVALAFVKAYSTSMRGDYFRFQKQNILQICVPLEVEDFIIGQLDKAIELNQPQVFNSIIAKIFCLTDKEKNLLLNYVGQKTNEVKTLEIRIPSAEDLKSRVSECFQHYADVREAGTQHGATMEAFEHVLIDLLVENGINRSDIFTGAQAIVPGYFRAAKRWDVLVRKETENGNVLVGLIELKSLRGSVGNNSNNRAEEAVGSGYDFQKTNTKLGLSAVNVDFFEPPFVGYLFLMGYHESNDGGSQISSPLFSLDEAFIATEDNPINYKKRFEILSYRLLESGLYSSTSLLLEDPGTDEGYREPAQQLSFYNFVARMLGEIVPKYHTI</sequence>
<evidence type="ECO:0000256" key="3">
    <source>
        <dbReference type="ARBA" id="ARBA00022679"/>
    </source>
</evidence>
<dbReference type="InterPro" id="IPR029063">
    <property type="entry name" value="SAM-dependent_MTases_sf"/>
</dbReference>
<dbReference type="InterPro" id="IPR011639">
    <property type="entry name" value="MethylTrfase_TaqI-like_dom"/>
</dbReference>
<comment type="catalytic activity">
    <reaction evidence="7">
        <text>a 2'-deoxyadenosine in DNA + S-adenosyl-L-methionine = an N(6)-methyl-2'-deoxyadenosine in DNA + S-adenosyl-L-homocysteine + H(+)</text>
        <dbReference type="Rhea" id="RHEA:15197"/>
        <dbReference type="Rhea" id="RHEA-COMP:12418"/>
        <dbReference type="Rhea" id="RHEA-COMP:12419"/>
        <dbReference type="ChEBI" id="CHEBI:15378"/>
        <dbReference type="ChEBI" id="CHEBI:57856"/>
        <dbReference type="ChEBI" id="CHEBI:59789"/>
        <dbReference type="ChEBI" id="CHEBI:90615"/>
        <dbReference type="ChEBI" id="CHEBI:90616"/>
        <dbReference type="EC" id="2.1.1.72"/>
    </reaction>
</comment>
<evidence type="ECO:0000256" key="6">
    <source>
        <dbReference type="ARBA" id="ARBA00023125"/>
    </source>
</evidence>
<dbReference type="Proteomes" id="UP001596439">
    <property type="component" value="Unassembled WGS sequence"/>
</dbReference>
<dbReference type="InterPro" id="IPR002052">
    <property type="entry name" value="DNA_methylase_N6_adenine_CS"/>
</dbReference>
<comment type="caution">
    <text evidence="10">The sequence shown here is derived from an EMBL/GenBank/DDBJ whole genome shotgun (WGS) entry which is preliminary data.</text>
</comment>
<dbReference type="PANTHER" id="PTHR33841:SF6">
    <property type="entry name" value="TYPE II METHYLTRANSFERASE M.HINDII"/>
    <property type="match status" value="1"/>
</dbReference>
<evidence type="ECO:0000256" key="5">
    <source>
        <dbReference type="ARBA" id="ARBA00022747"/>
    </source>
</evidence>
<evidence type="ECO:0000256" key="1">
    <source>
        <dbReference type="ARBA" id="ARBA00011900"/>
    </source>
</evidence>